<feature type="binding site" evidence="3">
    <location>
        <position position="77"/>
    </location>
    <ligand>
        <name>phosphate</name>
        <dbReference type="ChEBI" id="CHEBI:43474"/>
    </ligand>
</feature>
<comment type="catalytic activity">
    <reaction evidence="3">
        <text>a purine D-ribonucleoside + phosphate = a purine nucleobase + alpha-D-ribose 1-phosphate</text>
        <dbReference type="Rhea" id="RHEA:19805"/>
        <dbReference type="ChEBI" id="CHEBI:26386"/>
        <dbReference type="ChEBI" id="CHEBI:43474"/>
        <dbReference type="ChEBI" id="CHEBI:57720"/>
        <dbReference type="ChEBI" id="CHEBI:142355"/>
        <dbReference type="EC" id="2.4.2.1"/>
    </reaction>
</comment>
<feature type="binding site" evidence="3">
    <location>
        <begin position="119"/>
        <end position="120"/>
    </location>
    <ligand>
        <name>phosphate</name>
        <dbReference type="ChEBI" id="CHEBI:43474"/>
    </ligand>
</feature>
<dbReference type="Gene3D" id="3.40.50.1580">
    <property type="entry name" value="Nucleoside phosphorylase domain"/>
    <property type="match status" value="1"/>
</dbReference>
<dbReference type="CDD" id="cd09010">
    <property type="entry name" value="MTAP_SsMTAPII_like_MTIP"/>
    <property type="match status" value="1"/>
</dbReference>
<comment type="pathway">
    <text evidence="3">Purine metabolism; purine nucleoside salvage.</text>
</comment>
<sequence length="364" mass="40223">MPLPAWSRQGLGKRKTDPALPGGDRRTFFSGKTSIRRLKCSGRELRRVAVSAVTDGKGRRMAQDDLIEPVIGVIGGSGLYEIEGLENREWRTCETPWGHPSDDLLFGTFDGVRCVFLPRHGRGHPLPPSRLNYRANIDVLKRAGVTDIISLSSVGSLKEELAPGHFVLPDQLIDQTRDRPRTFFEEGCVAQISMANPFSSRLLKVLGEEGHKLDMPLTVGGTYVTIEGPQFDTRAESELYRSWGASVVGMTAMPEAVLAREAEINYAVLAMVGDYDSWHASHNTSGVENLLRIRQENSHRACELLRKAIPILGQPRPICPTGAERALDHAIITPADMRHPALLARLDAVAGRVLFQNDDWDGEF</sequence>
<keyword evidence="3" id="KW-0660">Purine salvage</keyword>
<evidence type="ECO:0000256" key="2">
    <source>
        <dbReference type="ARBA" id="ARBA00022679"/>
    </source>
</evidence>
<evidence type="ECO:0000256" key="3">
    <source>
        <dbReference type="HAMAP-Rule" id="MF_01963"/>
    </source>
</evidence>
<comment type="similarity">
    <text evidence="3">Belongs to the PNP/MTAP phosphorylase family. MTAP subfamily.</text>
</comment>
<reference evidence="6 7" key="1">
    <citation type="submission" date="2019-03" db="EMBL/GenBank/DDBJ databases">
        <title>The complete genome sequence of Neokomagataea sp. Jb2 NBRC113641.</title>
        <authorList>
            <person name="Chua K.-O."/>
            <person name="Chan K.-G."/>
            <person name="See-Too W.-S."/>
        </authorList>
    </citation>
    <scope>NUCLEOTIDE SEQUENCE [LARGE SCALE GENOMIC DNA]</scope>
    <source>
        <strain evidence="6 7">Jb2</strain>
    </source>
</reference>
<dbReference type="InterPro" id="IPR010044">
    <property type="entry name" value="MTAP"/>
</dbReference>
<keyword evidence="7" id="KW-1185">Reference proteome</keyword>
<feature type="binding site" evidence="3">
    <location>
        <begin position="274"/>
        <end position="276"/>
    </location>
    <ligand>
        <name>substrate</name>
    </ligand>
</feature>
<dbReference type="UniPathway" id="UPA00606"/>
<dbReference type="NCBIfam" id="TIGR01694">
    <property type="entry name" value="MTAP"/>
    <property type="match status" value="1"/>
</dbReference>
<feature type="binding site" evidence="3">
    <location>
        <position position="251"/>
    </location>
    <ligand>
        <name>phosphate</name>
        <dbReference type="ChEBI" id="CHEBI:43474"/>
    </ligand>
</feature>
<keyword evidence="2 3" id="KW-0808">Transferase</keyword>
<dbReference type="InterPro" id="IPR018099">
    <property type="entry name" value="Purine_phosphorylase-2_CS"/>
</dbReference>
<comment type="caution">
    <text evidence="6">The sequence shown here is derived from an EMBL/GenBank/DDBJ whole genome shotgun (WGS) entry which is preliminary data.</text>
</comment>
<dbReference type="PANTHER" id="PTHR42679">
    <property type="entry name" value="S-METHYL-5'-THIOADENOSINE PHOSPHORYLASE"/>
    <property type="match status" value="1"/>
</dbReference>
<proteinExistence type="inferred from homology"/>
<evidence type="ECO:0000256" key="1">
    <source>
        <dbReference type="ARBA" id="ARBA00022676"/>
    </source>
</evidence>
<comment type="function">
    <text evidence="3">Purine nucleoside phosphorylase involved in purine salvage.</text>
</comment>
<evidence type="ECO:0000259" key="5">
    <source>
        <dbReference type="Pfam" id="PF01048"/>
    </source>
</evidence>
<comment type="caution">
    <text evidence="3">Lacks conserved residue(s) required for the propagation of feature annotation.</text>
</comment>
<evidence type="ECO:0000313" key="6">
    <source>
        <dbReference type="EMBL" id="TPW36119.1"/>
    </source>
</evidence>
<dbReference type="HAMAP" id="MF_01963">
    <property type="entry name" value="MTAP"/>
    <property type="match status" value="1"/>
</dbReference>
<dbReference type="InterPro" id="IPR035994">
    <property type="entry name" value="Nucleoside_phosphorylase_sf"/>
</dbReference>
<dbReference type="PROSITE" id="PS01240">
    <property type="entry name" value="PNP_MTAP_2"/>
    <property type="match status" value="1"/>
</dbReference>
<dbReference type="GO" id="GO:0005829">
    <property type="term" value="C:cytosol"/>
    <property type="evidence" value="ECO:0007669"/>
    <property type="project" value="TreeGrafter"/>
</dbReference>
<feature type="site" description="Important for substrate specificity" evidence="3">
    <location>
        <position position="287"/>
    </location>
</feature>
<dbReference type="GO" id="GO:0006166">
    <property type="term" value="P:purine ribonucleoside salvage"/>
    <property type="evidence" value="ECO:0007669"/>
    <property type="project" value="UniProtKB-UniRule"/>
</dbReference>
<dbReference type="GO" id="GO:0017061">
    <property type="term" value="F:S-methyl-5-thioadenosine phosphorylase activity"/>
    <property type="evidence" value="ECO:0007669"/>
    <property type="project" value="InterPro"/>
</dbReference>
<evidence type="ECO:0000256" key="4">
    <source>
        <dbReference type="SAM" id="MobiDB-lite"/>
    </source>
</evidence>
<dbReference type="AlphaFoldDB" id="A0A506US49"/>
<dbReference type="EMBL" id="SORZ01000001">
    <property type="protein sequence ID" value="TPW36119.1"/>
    <property type="molecule type" value="Genomic_DNA"/>
</dbReference>
<dbReference type="InterPro" id="IPR000845">
    <property type="entry name" value="Nucleoside_phosphorylase_d"/>
</dbReference>
<gene>
    <name evidence="6" type="primary">mtnP</name>
    <name evidence="6" type="ORF">E3202_00430</name>
</gene>
<feature type="region of interest" description="Disordered" evidence="4">
    <location>
        <begin position="1"/>
        <end position="26"/>
    </location>
</feature>
<dbReference type="Proteomes" id="UP000315037">
    <property type="component" value="Unassembled WGS sequence"/>
</dbReference>
<accession>A0A506US49</accession>
<comment type="miscellaneous">
    <text evidence="3">Although this enzyme belongs to the family of MTA phosphorylases based on sequence homology, it lacks several conserved amino acids in the substrate binding pocket that confer specificity towards MTA.</text>
</comment>
<dbReference type="Pfam" id="PF01048">
    <property type="entry name" value="PNP_UDP_1"/>
    <property type="match status" value="1"/>
</dbReference>
<comment type="subunit">
    <text evidence="3">Homohexamer. Dimer of a homotrimer.</text>
</comment>
<dbReference type="GO" id="GO:0019509">
    <property type="term" value="P:L-methionine salvage from methylthioadenosine"/>
    <property type="evidence" value="ECO:0007669"/>
    <property type="project" value="TreeGrafter"/>
</dbReference>
<evidence type="ECO:0000313" key="7">
    <source>
        <dbReference type="Proteomes" id="UP000315037"/>
    </source>
</evidence>
<keyword evidence="1 3" id="KW-0328">Glycosyltransferase</keyword>
<organism evidence="6 7">
    <name type="scientific">Oecophyllibacter saccharovorans</name>
    <dbReference type="NCBI Taxonomy" id="2558360"/>
    <lineage>
        <taxon>Bacteria</taxon>
        <taxon>Pseudomonadati</taxon>
        <taxon>Pseudomonadota</taxon>
        <taxon>Alphaproteobacteria</taxon>
        <taxon>Acetobacterales</taxon>
        <taxon>Acetobacteraceae</taxon>
        <taxon>Oecophyllibacter</taxon>
    </lineage>
</organism>
<dbReference type="PANTHER" id="PTHR42679:SF2">
    <property type="entry name" value="S-METHYL-5'-THIOADENOSINE PHOSPHORYLASE"/>
    <property type="match status" value="1"/>
</dbReference>
<feature type="binding site" evidence="3">
    <location>
        <position position="250"/>
    </location>
    <ligand>
        <name>substrate</name>
    </ligand>
</feature>
<dbReference type="EC" id="2.4.2.1" evidence="3"/>
<dbReference type="SUPFAM" id="SSF53167">
    <property type="entry name" value="Purine and uridine phosphorylases"/>
    <property type="match status" value="1"/>
</dbReference>
<feature type="domain" description="Nucleoside phosphorylase" evidence="5">
    <location>
        <begin position="71"/>
        <end position="309"/>
    </location>
</feature>
<name>A0A506US49_9PROT</name>
<protein>
    <recommendedName>
        <fullName evidence="3">Purine nucleoside phosphorylase</fullName>
        <shortName evidence="3">PNP</shortName>
        <ecNumber evidence="3">2.4.2.1</ecNumber>
    </recommendedName>
</protein>